<feature type="region of interest" description="Disordered" evidence="1">
    <location>
        <begin position="42"/>
        <end position="89"/>
    </location>
</feature>
<evidence type="ECO:0000256" key="1">
    <source>
        <dbReference type="SAM" id="MobiDB-lite"/>
    </source>
</evidence>
<evidence type="ECO:0000313" key="2">
    <source>
        <dbReference type="EMBL" id="QOZ67048.1"/>
    </source>
</evidence>
<dbReference type="RefSeq" id="WP_027564350.1">
    <property type="nucleotide sequence ID" value="NZ_FPBQ01000027.1"/>
</dbReference>
<evidence type="ECO:0000313" key="3">
    <source>
        <dbReference type="Proteomes" id="UP000594015"/>
    </source>
</evidence>
<accession>A0AAE7NJ96</accession>
<sequence length="107" mass="11816">MGWDAKDIALLKRLWSAGQSAAEIARRLGCSRNAVCGMLTRQGLKRGRKPPTARPKIRPPPKLMSSAACTNRVAQKVSRKTADRRQPKEFSKQQLYAILAEAVKNTG</sequence>
<dbReference type="Gene3D" id="1.10.10.60">
    <property type="entry name" value="Homeodomain-like"/>
    <property type="match status" value="1"/>
</dbReference>
<dbReference type="EMBL" id="CP030050">
    <property type="protein sequence ID" value="QOZ67048.1"/>
    <property type="molecule type" value="Genomic_DNA"/>
</dbReference>
<feature type="compositionally biased region" description="Basic and acidic residues" evidence="1">
    <location>
        <begin position="80"/>
        <end position="89"/>
    </location>
</feature>
<gene>
    <name evidence="2" type="ORF">WN72_12530</name>
</gene>
<reference evidence="2 3" key="1">
    <citation type="submission" date="2018-06" db="EMBL/GenBank/DDBJ databases">
        <title>Comparative genomics of Bradyrhizobium nodulating Arachidis hypogaea.</title>
        <authorList>
            <person name="Li Y."/>
        </authorList>
    </citation>
    <scope>NUCLEOTIDE SEQUENCE [LARGE SCALE GENOMIC DNA]</scope>
    <source>
        <strain evidence="2 3">CCBAU 051107</strain>
    </source>
</reference>
<dbReference type="AlphaFoldDB" id="A0AAE7NJ96"/>
<dbReference type="InterPro" id="IPR011681">
    <property type="entry name" value="GcrA"/>
</dbReference>
<dbReference type="Pfam" id="PF07750">
    <property type="entry name" value="GcrA"/>
    <property type="match status" value="1"/>
</dbReference>
<feature type="compositionally biased region" description="Basic residues" evidence="1">
    <location>
        <begin position="43"/>
        <end position="59"/>
    </location>
</feature>
<name>A0AAE7NJ96_9BRAD</name>
<organism evidence="2 3">
    <name type="scientific">Bradyrhizobium arachidis</name>
    <dbReference type="NCBI Taxonomy" id="858423"/>
    <lineage>
        <taxon>Bacteria</taxon>
        <taxon>Pseudomonadati</taxon>
        <taxon>Pseudomonadota</taxon>
        <taxon>Alphaproteobacteria</taxon>
        <taxon>Hyphomicrobiales</taxon>
        <taxon>Nitrobacteraceae</taxon>
        <taxon>Bradyrhizobium</taxon>
    </lineage>
</organism>
<dbReference type="KEGG" id="barh:WN72_12530"/>
<protein>
    <submittedName>
        <fullName evidence="2">GcrA cell cycle regulator</fullName>
    </submittedName>
</protein>
<dbReference type="Proteomes" id="UP000594015">
    <property type="component" value="Chromosome"/>
</dbReference>
<proteinExistence type="predicted"/>